<feature type="transmembrane region" description="Helical" evidence="3">
    <location>
        <begin position="393"/>
        <end position="411"/>
    </location>
</feature>
<dbReference type="EMBL" id="AP018449">
    <property type="protein sequence ID" value="BBB91486.1"/>
    <property type="molecule type" value="Genomic_DNA"/>
</dbReference>
<organism evidence="4 5">
    <name type="scientific">Methylomusa anaerophila</name>
    <dbReference type="NCBI Taxonomy" id="1930071"/>
    <lineage>
        <taxon>Bacteria</taxon>
        <taxon>Bacillati</taxon>
        <taxon>Bacillota</taxon>
        <taxon>Negativicutes</taxon>
        <taxon>Selenomonadales</taxon>
        <taxon>Sporomusaceae</taxon>
        <taxon>Methylomusa</taxon>
    </lineage>
</organism>
<keyword evidence="3" id="KW-0812">Transmembrane</keyword>
<gene>
    <name evidence="4" type="primary">gerAA_2</name>
    <name evidence="4" type="ORF">MAMMFC1_02170</name>
</gene>
<dbReference type="Proteomes" id="UP000276437">
    <property type="component" value="Chromosome"/>
</dbReference>
<reference evidence="4 5" key="1">
    <citation type="journal article" date="2018" name="Int. J. Syst. Evol. Microbiol.">
        <title>Methylomusa anaerophila gen. nov., sp. nov., an anaerobic methanol-utilizing bacterium isolated from a microbial fuel cell.</title>
        <authorList>
            <person name="Amano N."/>
            <person name="Yamamuro A."/>
            <person name="Miyahara M."/>
            <person name="Kouzuma A."/>
            <person name="Abe T."/>
            <person name="Watanabe K."/>
        </authorList>
    </citation>
    <scope>NUCLEOTIDE SEQUENCE [LARGE SCALE GENOMIC DNA]</scope>
    <source>
        <strain evidence="4 5">MMFC1</strain>
    </source>
</reference>
<evidence type="ECO:0000313" key="5">
    <source>
        <dbReference type="Proteomes" id="UP000276437"/>
    </source>
</evidence>
<dbReference type="GO" id="GO:0009847">
    <property type="term" value="P:spore germination"/>
    <property type="evidence" value="ECO:0007669"/>
    <property type="project" value="InterPro"/>
</dbReference>
<name>A0A348AK88_9FIRM</name>
<keyword evidence="3" id="KW-1133">Transmembrane helix</keyword>
<comment type="similarity">
    <text evidence="1">Belongs to the GerABKA family.</text>
</comment>
<dbReference type="Pfam" id="PF03323">
    <property type="entry name" value="GerA"/>
    <property type="match status" value="1"/>
</dbReference>
<dbReference type="PANTHER" id="PTHR22550">
    <property type="entry name" value="SPORE GERMINATION PROTEIN"/>
    <property type="match status" value="1"/>
</dbReference>
<accession>A0A348AK88</accession>
<feature type="transmembrane region" description="Helical" evidence="3">
    <location>
        <begin position="448"/>
        <end position="469"/>
    </location>
</feature>
<dbReference type="PANTHER" id="PTHR22550:SF5">
    <property type="entry name" value="LEUCINE ZIPPER PROTEIN 4"/>
    <property type="match status" value="1"/>
</dbReference>
<sequence length="566" mass="62127">MKHSPNRCFKKLSAQVPSASLTKAAKNLDALRQVTGESTAIAEELNQLTHRLKSIFSGQAAAKNAQVSPALDTNFVLLQSILGNDLGLITRKYDILDGKAQAGAAYIESMTDKQLIGRHIIEPLLLGKADLNTGLDNLLTQIQEKFIFFPKIKRTNHMNQVVEGLLNGETVLFVNGLNEVLIIDSRQTEKRAIERPENEGSALAALESFTEDLDTNCSMVIKRLPTPDLRCEMFTIGRLSRTKLKLFWIEGVANTNIIAEVRRRINRIDIDNVDGIGTVAELIGDNPVSIFPTYRQTQRPDTVTKNLSQGHFALLCINSPFAFLAPVSLWDNLKTMDDYAEKAVTASYLRIVRFSALFTSIIVSPIYLAFVTYNHIIVPQSLALNIAAGREGVPFPTIVELLLMTIGMTVIREAALRIPGSVGYFVGTLSAVVIGQSAVSAGYVSPSILIVVAISEVSSFAISSTTLVYTSRLINYLFIILAGISGMFGLINGIVILFWHLSSLESFGVPYLYPLVPFELSGMKDTFIRMHLSVLKKRLKILAPSNQVRMGDGAGEPEQKKLQAGK</sequence>
<protein>
    <submittedName>
        <fullName evidence="4">Spore germination protein A1</fullName>
    </submittedName>
</protein>
<dbReference type="RefSeq" id="WP_197723973.1">
    <property type="nucleotide sequence ID" value="NZ_AP018449.1"/>
</dbReference>
<dbReference type="GO" id="GO:0016020">
    <property type="term" value="C:membrane"/>
    <property type="evidence" value="ECO:0007669"/>
    <property type="project" value="InterPro"/>
</dbReference>
<keyword evidence="2 3" id="KW-0472">Membrane</keyword>
<evidence type="ECO:0000256" key="1">
    <source>
        <dbReference type="ARBA" id="ARBA00005278"/>
    </source>
</evidence>
<dbReference type="InterPro" id="IPR050768">
    <property type="entry name" value="UPF0353/GerABKA_families"/>
</dbReference>
<dbReference type="KEGG" id="mana:MAMMFC1_02170"/>
<evidence type="ECO:0000313" key="4">
    <source>
        <dbReference type="EMBL" id="BBB91486.1"/>
    </source>
</evidence>
<evidence type="ECO:0000256" key="2">
    <source>
        <dbReference type="ARBA" id="ARBA00023136"/>
    </source>
</evidence>
<feature type="transmembrane region" description="Helical" evidence="3">
    <location>
        <begin position="476"/>
        <end position="499"/>
    </location>
</feature>
<feature type="transmembrane region" description="Helical" evidence="3">
    <location>
        <begin position="312"/>
        <end position="330"/>
    </location>
</feature>
<dbReference type="PIRSF" id="PIRSF005690">
    <property type="entry name" value="GerBA"/>
    <property type="match status" value="1"/>
</dbReference>
<dbReference type="AlphaFoldDB" id="A0A348AK88"/>
<dbReference type="InterPro" id="IPR004995">
    <property type="entry name" value="Spore_Ger"/>
</dbReference>
<feature type="transmembrane region" description="Helical" evidence="3">
    <location>
        <begin position="351"/>
        <end position="373"/>
    </location>
</feature>
<proteinExistence type="inferred from homology"/>
<feature type="transmembrane region" description="Helical" evidence="3">
    <location>
        <begin position="423"/>
        <end position="442"/>
    </location>
</feature>
<evidence type="ECO:0000256" key="3">
    <source>
        <dbReference type="SAM" id="Phobius"/>
    </source>
</evidence>
<keyword evidence="5" id="KW-1185">Reference proteome</keyword>